<dbReference type="SUPFAM" id="SSF47336">
    <property type="entry name" value="ACP-like"/>
    <property type="match status" value="1"/>
</dbReference>
<dbReference type="PANTHER" id="PTHR43201:SF10">
    <property type="entry name" value="CARRIER DOMAIN-CONTAINING PROTEIN"/>
    <property type="match status" value="1"/>
</dbReference>
<evidence type="ECO:0000256" key="2">
    <source>
        <dbReference type="ARBA" id="ARBA00022553"/>
    </source>
</evidence>
<accession>A0A4U7AUW9</accession>
<dbReference type="GO" id="GO:0031177">
    <property type="term" value="F:phosphopantetheine binding"/>
    <property type="evidence" value="ECO:0007669"/>
    <property type="project" value="InterPro"/>
</dbReference>
<dbReference type="SUPFAM" id="SSF56801">
    <property type="entry name" value="Acetyl-CoA synthetase-like"/>
    <property type="match status" value="1"/>
</dbReference>
<dbReference type="InterPro" id="IPR000873">
    <property type="entry name" value="AMP-dep_synth/lig_dom"/>
</dbReference>
<dbReference type="InterPro" id="IPR009081">
    <property type="entry name" value="PP-bd_ACP"/>
</dbReference>
<feature type="region of interest" description="Disordered" evidence="3">
    <location>
        <begin position="1391"/>
        <end position="1416"/>
    </location>
</feature>
<feature type="transmembrane region" description="Helical" evidence="4">
    <location>
        <begin position="1111"/>
        <end position="1131"/>
    </location>
</feature>
<dbReference type="Gene3D" id="2.160.10.10">
    <property type="entry name" value="Hexapeptide repeat proteins"/>
    <property type="match status" value="2"/>
</dbReference>
<feature type="transmembrane region" description="Helical" evidence="4">
    <location>
        <begin position="1486"/>
        <end position="1513"/>
    </location>
</feature>
<dbReference type="Pfam" id="PF00501">
    <property type="entry name" value="AMP-binding"/>
    <property type="match status" value="1"/>
</dbReference>
<dbReference type="InterPro" id="IPR011004">
    <property type="entry name" value="Trimer_LpxA-like_sf"/>
</dbReference>
<evidence type="ECO:0000313" key="7">
    <source>
        <dbReference type="Proteomes" id="UP000308133"/>
    </source>
</evidence>
<dbReference type="Gene3D" id="3.40.50.12780">
    <property type="entry name" value="N-terminal domain of ligase-like"/>
    <property type="match status" value="1"/>
</dbReference>
<dbReference type="InterPro" id="IPR045851">
    <property type="entry name" value="AMP-bd_C_sf"/>
</dbReference>
<reference evidence="6 7" key="1">
    <citation type="submission" date="2018-02" db="EMBL/GenBank/DDBJ databases">
        <title>Draft genome sequences of Elsinoe sp., causing black scab on jojoba.</title>
        <authorList>
            <person name="Stodart B."/>
            <person name="Jeffress S."/>
            <person name="Ash G."/>
            <person name="Arun Chinnappa K."/>
        </authorList>
    </citation>
    <scope>NUCLEOTIDE SEQUENCE [LARGE SCALE GENOMIC DNA]</scope>
    <source>
        <strain evidence="6 7">Hillstone_2</strain>
    </source>
</reference>
<keyword evidence="2" id="KW-0597">Phosphoprotein</keyword>
<dbReference type="GO" id="GO:0031956">
    <property type="term" value="F:medium-chain fatty acid-CoA ligase activity"/>
    <property type="evidence" value="ECO:0007669"/>
    <property type="project" value="TreeGrafter"/>
</dbReference>
<keyword evidence="4" id="KW-1133">Transmembrane helix</keyword>
<dbReference type="PROSITE" id="PS50075">
    <property type="entry name" value="CARRIER"/>
    <property type="match status" value="1"/>
</dbReference>
<feature type="transmembrane region" description="Helical" evidence="4">
    <location>
        <begin position="940"/>
        <end position="961"/>
    </location>
</feature>
<comment type="caution">
    <text evidence="6">The sequence shown here is derived from an EMBL/GenBank/DDBJ whole genome shotgun (WGS) entry which is preliminary data.</text>
</comment>
<dbReference type="Pfam" id="PF00550">
    <property type="entry name" value="PP-binding"/>
    <property type="match status" value="1"/>
</dbReference>
<dbReference type="GO" id="GO:0006631">
    <property type="term" value="P:fatty acid metabolic process"/>
    <property type="evidence" value="ECO:0007669"/>
    <property type="project" value="TreeGrafter"/>
</dbReference>
<dbReference type="PANTHER" id="PTHR43201">
    <property type="entry name" value="ACYL-COA SYNTHETASE"/>
    <property type="match status" value="1"/>
</dbReference>
<feature type="compositionally biased region" description="Basic and acidic residues" evidence="3">
    <location>
        <begin position="1691"/>
        <end position="1703"/>
    </location>
</feature>
<evidence type="ECO:0000259" key="5">
    <source>
        <dbReference type="PROSITE" id="PS50075"/>
    </source>
</evidence>
<name>A0A4U7AUW9_9PEZI</name>
<dbReference type="InterPro" id="IPR042099">
    <property type="entry name" value="ANL_N_sf"/>
</dbReference>
<gene>
    <name evidence="6" type="ORF">C1H76_6806</name>
</gene>
<dbReference type="InterPro" id="IPR020806">
    <property type="entry name" value="PKS_PP-bd"/>
</dbReference>
<dbReference type="SUPFAM" id="SSF51161">
    <property type="entry name" value="Trimeric LpxA-like enzymes"/>
    <property type="match status" value="3"/>
</dbReference>
<evidence type="ECO:0000256" key="3">
    <source>
        <dbReference type="SAM" id="MobiDB-lite"/>
    </source>
</evidence>
<feature type="transmembrane region" description="Helical" evidence="4">
    <location>
        <begin position="1170"/>
        <end position="1193"/>
    </location>
</feature>
<feature type="compositionally biased region" description="Low complexity" evidence="3">
    <location>
        <begin position="1397"/>
        <end position="1416"/>
    </location>
</feature>
<dbReference type="Gene3D" id="1.10.1200.10">
    <property type="entry name" value="ACP-like"/>
    <property type="match status" value="1"/>
</dbReference>
<dbReference type="Gene3D" id="3.30.300.30">
    <property type="match status" value="1"/>
</dbReference>
<feature type="domain" description="Carrier" evidence="5">
    <location>
        <begin position="780"/>
        <end position="857"/>
    </location>
</feature>
<feature type="transmembrane region" description="Helical" evidence="4">
    <location>
        <begin position="1432"/>
        <end position="1455"/>
    </location>
</feature>
<protein>
    <submittedName>
        <fullName evidence="6">Putative AMP-binding enzyme 2</fullName>
    </submittedName>
</protein>
<keyword evidence="4" id="KW-0472">Membrane</keyword>
<dbReference type="SMART" id="SM00823">
    <property type="entry name" value="PKS_PP"/>
    <property type="match status" value="1"/>
</dbReference>
<keyword evidence="1" id="KW-0596">Phosphopantetheine</keyword>
<dbReference type="EMBL" id="PTQR01000083">
    <property type="protein sequence ID" value="TKX20955.1"/>
    <property type="molecule type" value="Genomic_DNA"/>
</dbReference>
<evidence type="ECO:0000256" key="4">
    <source>
        <dbReference type="SAM" id="Phobius"/>
    </source>
</evidence>
<keyword evidence="4" id="KW-0812">Transmembrane</keyword>
<proteinExistence type="predicted"/>
<feature type="region of interest" description="Disordered" evidence="3">
    <location>
        <begin position="1669"/>
        <end position="1703"/>
    </location>
</feature>
<organism evidence="6 7">
    <name type="scientific">Elsinoe australis</name>
    <dbReference type="NCBI Taxonomy" id="40998"/>
    <lineage>
        <taxon>Eukaryota</taxon>
        <taxon>Fungi</taxon>
        <taxon>Dikarya</taxon>
        <taxon>Ascomycota</taxon>
        <taxon>Pezizomycotina</taxon>
        <taxon>Dothideomycetes</taxon>
        <taxon>Dothideomycetidae</taxon>
        <taxon>Myriangiales</taxon>
        <taxon>Elsinoaceae</taxon>
        <taxon>Elsinoe</taxon>
    </lineage>
</organism>
<dbReference type="Proteomes" id="UP000308133">
    <property type="component" value="Unassembled WGS sequence"/>
</dbReference>
<evidence type="ECO:0000256" key="1">
    <source>
        <dbReference type="ARBA" id="ARBA00022450"/>
    </source>
</evidence>
<dbReference type="InterPro" id="IPR036736">
    <property type="entry name" value="ACP-like_sf"/>
</dbReference>
<evidence type="ECO:0000313" key="6">
    <source>
        <dbReference type="EMBL" id="TKX20955.1"/>
    </source>
</evidence>
<sequence>MASFHTMDRIHFHDHNVFLDLPTSLPQEERTICLEFIEHALSSQTEASKQQLLATIPLTREPSIAPLSILSTLLRFGHSLWPVFDVHCSFARTWKHLPEVVKAGEEPSDSDFASKVHQQVKSAYTNLLDLLPATAQPAILDGHSSIALSHERLANFVNDFRLPYPVKSSARTKIALALPNGPLLGLAILATTTYYTACPLSTASGPAQFRSDLSQSEASVVFITKPDLTRLGLDEAWVRDSSVQVVILQQESNMTFSMHCANNTDLSSPTTILPGPTPNGPDDIALMLFTSGTSGAKKTVPITVNSLVSGVAFVIESWGLKSDDLCLNMMPLFHVGGIVRNLFAPIMAGGATICCAAFDANSFWDIVEDHAPTWYYASPTMHQMVLEASQYRQDALQKSKMRLICNAAGGLLPSLACNLRDTFHCTILPSYGMTECMPISSPPLDYQLDRPGTSGVSVGPDLCILDGHDRLVQAGEIGEIAVRGAPLFGGYLQKDGSIDKSPFTSSNWFRTGDMGYLDKDGFLFVTGRSKEVINRGGELISPFEVEEAILSASQKPGSPIEGRVSAVLAFSMPHDVLQEVVGLVVVTPPNVRRVCVKTVHEAIKESLSQVKWPQVIVFMNDLPKNNNKILRIKLGQRMEMKDLSDDVPLADRHFEAVCPAPNTPLSQKIQQSLCVSDLDAVARELFKAAGPDYDVYVRPSAVDGYPEGVLAPAPDSPLDLQYPANFDPKGLIQGTLDDLNMPVIVHLLENELPVDKLGDVDLYQLNRMIKGISDDSSTNSDLSVMESKVATLFAQILACPVSQLRRDSDFFEMGGDSLRAGRLLSELRRESKTRIPVDLLFTCGQISAIAGYIEKTTGVGGEKKPALVRSSDNEPIISKRCSSTNPFLLILQLVPLVLVYPMKRALTWTIFMYVLAESQFWPTTAYLPGRIFNLIVSLAAGRLITFLIAPLLGIFVKWILIGRYQPGLYPMWGLYHTRWWLVQKIVSICGTGHFGMSNSGLVLYYRLLGAKIGSGVTIAKSATLGEYDLLEISDGAMLDKCIFRAFAVEKDTAMYLGPVKLGKGSSIGLNSIVAPGTVVPDETHIGPNSSSWELKDANEENKNLSACKVPAASFLLDLVVSYPLAALVNLIRSGPWIGGLIPIVMLEPQYSTDKVLTIINWFAEPYRIGYHYLALILHAYFGPMAWFLAVFLVKQILDAMMGKQISASVIGRSQLYKLRQSILKHIVLPHQFHKLVDLFGAHYEITSIVYRAMGAKVGQRVYWPGTGPAIQDFDMLDIGDDVVFGSRSHIVTSDGNGSDIVKIGNGAMISDRVVLLPGTTVGDKTVFGSGALSRRNKSYQSDTVWVGSRGGEAVCLSDTRRKESSISNFKAGLDKRLTVFATMEVAPSLSDLESGKTSTATPSHSTPMTASPSSSTASTPFGRAFYSGLAPYYVFGLPTIVLYSSLLTIFTAFYWNVATTTSVQIVAHFLPLCHNLISPTHIARPFLIYVLFTAAISVLQTFLAVLALALVIAAKWLLLGRRKAGNYDWDKSSYCQRWQLYLTIERLRRHCYGGQGILGLLTGTHYMVLYFRALGAKIGKDCALFASGSPSCLFTEPDLLTLEDRVAVDDASLVGHINSRGVFNLNELSVGEGSVLRSGSRLLSGAKMGKGTVLLEHCLVMAGDEVEEGTTRQGWPSEEFEGRRMPTIGAERQEKGVNVGEKV</sequence>